<dbReference type="AlphaFoldDB" id="A0A9W9E2X2"/>
<organism evidence="1 2">
    <name type="scientific">Lentinula lateritia</name>
    <dbReference type="NCBI Taxonomy" id="40482"/>
    <lineage>
        <taxon>Eukaryota</taxon>
        <taxon>Fungi</taxon>
        <taxon>Dikarya</taxon>
        <taxon>Basidiomycota</taxon>
        <taxon>Agaricomycotina</taxon>
        <taxon>Agaricomycetes</taxon>
        <taxon>Agaricomycetidae</taxon>
        <taxon>Agaricales</taxon>
        <taxon>Marasmiineae</taxon>
        <taxon>Omphalotaceae</taxon>
        <taxon>Lentinula</taxon>
    </lineage>
</organism>
<dbReference type="EMBL" id="JANVFS010000001">
    <property type="protein sequence ID" value="KAJ4495998.1"/>
    <property type="molecule type" value="Genomic_DNA"/>
</dbReference>
<accession>A0A9W9E2X2</accession>
<sequence>MSAALLEATRLSTGDTDIGEVGTEGLGAMAMAISLEASPRAGSSFKRVRRFGNHKKQRPEQMFYQWGDEYPAEVIREGTRGYKLTDTYNHKSFCHFPFRTTGIVANREPGGKMREKRRATEHRGEHTAELVFFSLLGSLKSAITGVLQGRRIISLEVYGNRKL</sequence>
<protein>
    <submittedName>
        <fullName evidence="1">Uncharacterized protein</fullName>
    </submittedName>
</protein>
<reference evidence="1" key="2">
    <citation type="journal article" date="2023" name="Proc. Natl. Acad. Sci. U.S.A.">
        <title>A global phylogenomic analysis of the shiitake genus Lentinula.</title>
        <authorList>
            <person name="Sierra-Patev S."/>
            <person name="Min B."/>
            <person name="Naranjo-Ortiz M."/>
            <person name="Looney B."/>
            <person name="Konkel Z."/>
            <person name="Slot J.C."/>
            <person name="Sakamoto Y."/>
            <person name="Steenwyk J.L."/>
            <person name="Rokas A."/>
            <person name="Carro J."/>
            <person name="Camarero S."/>
            <person name="Ferreira P."/>
            <person name="Molpeceres G."/>
            <person name="Ruiz-Duenas F.J."/>
            <person name="Serrano A."/>
            <person name="Henrissat B."/>
            <person name="Drula E."/>
            <person name="Hughes K.W."/>
            <person name="Mata J.L."/>
            <person name="Ishikawa N.K."/>
            <person name="Vargas-Isla R."/>
            <person name="Ushijima S."/>
            <person name="Smith C.A."/>
            <person name="Donoghue J."/>
            <person name="Ahrendt S."/>
            <person name="Andreopoulos W."/>
            <person name="He G."/>
            <person name="LaButti K."/>
            <person name="Lipzen A."/>
            <person name="Ng V."/>
            <person name="Riley R."/>
            <person name="Sandor L."/>
            <person name="Barry K."/>
            <person name="Martinez A.T."/>
            <person name="Xiao Y."/>
            <person name="Gibbons J.G."/>
            <person name="Terashima K."/>
            <person name="Grigoriev I.V."/>
            <person name="Hibbett D."/>
        </authorList>
    </citation>
    <scope>NUCLEOTIDE SEQUENCE</scope>
    <source>
        <strain evidence="1">Sp2 HRB7682 ss15</strain>
    </source>
</reference>
<evidence type="ECO:0000313" key="2">
    <source>
        <dbReference type="Proteomes" id="UP001150238"/>
    </source>
</evidence>
<reference evidence="1" key="1">
    <citation type="submission" date="2022-08" db="EMBL/GenBank/DDBJ databases">
        <authorList>
            <consortium name="DOE Joint Genome Institute"/>
            <person name="Min B."/>
            <person name="Riley R."/>
            <person name="Sierra-Patev S."/>
            <person name="Naranjo-Ortiz M."/>
            <person name="Looney B."/>
            <person name="Konkel Z."/>
            <person name="Slot J.C."/>
            <person name="Sakamoto Y."/>
            <person name="Steenwyk J.L."/>
            <person name="Rokas A."/>
            <person name="Carro J."/>
            <person name="Camarero S."/>
            <person name="Ferreira P."/>
            <person name="Molpeceres G."/>
            <person name="Ruiz-Duenas F.J."/>
            <person name="Serrano A."/>
            <person name="Henrissat B."/>
            <person name="Drula E."/>
            <person name="Hughes K.W."/>
            <person name="Mata J.L."/>
            <person name="Ishikawa N.K."/>
            <person name="Vargas-Isla R."/>
            <person name="Ushijima S."/>
            <person name="Smith C.A."/>
            <person name="Ahrendt S."/>
            <person name="Andreopoulos W."/>
            <person name="He G."/>
            <person name="Labutti K."/>
            <person name="Lipzen A."/>
            <person name="Ng V."/>
            <person name="Sandor L."/>
            <person name="Barry K."/>
            <person name="Martinez A.T."/>
            <person name="Xiao Y."/>
            <person name="Gibbons J.G."/>
            <person name="Terashima K."/>
            <person name="Hibbett D.S."/>
            <person name="Grigoriev I.V."/>
        </authorList>
    </citation>
    <scope>NUCLEOTIDE SEQUENCE</scope>
    <source>
        <strain evidence="1">Sp2 HRB7682 ss15</strain>
    </source>
</reference>
<dbReference type="Proteomes" id="UP001150238">
    <property type="component" value="Unassembled WGS sequence"/>
</dbReference>
<comment type="caution">
    <text evidence="1">The sequence shown here is derived from an EMBL/GenBank/DDBJ whole genome shotgun (WGS) entry which is preliminary data.</text>
</comment>
<proteinExistence type="predicted"/>
<evidence type="ECO:0000313" key="1">
    <source>
        <dbReference type="EMBL" id="KAJ4495998.1"/>
    </source>
</evidence>
<gene>
    <name evidence="1" type="ORF">C8J55DRAFT_483953</name>
</gene>
<name>A0A9W9E2X2_9AGAR</name>